<name>A0AA88M0L8_CHASR</name>
<comment type="caution">
    <text evidence="6">The sequence shown here is derived from an EMBL/GenBank/DDBJ whole genome shotgun (WGS) entry which is preliminary data.</text>
</comment>
<dbReference type="SMART" id="SM00176">
    <property type="entry name" value="RAN"/>
    <property type="match status" value="1"/>
</dbReference>
<dbReference type="PROSITE" id="PS51420">
    <property type="entry name" value="RHO"/>
    <property type="match status" value="1"/>
</dbReference>
<organism evidence="6 7">
    <name type="scientific">Channa striata</name>
    <name type="common">Snakehead murrel</name>
    <name type="synonym">Ophicephalus striatus</name>
    <dbReference type="NCBI Taxonomy" id="64152"/>
    <lineage>
        <taxon>Eukaryota</taxon>
        <taxon>Metazoa</taxon>
        <taxon>Chordata</taxon>
        <taxon>Craniata</taxon>
        <taxon>Vertebrata</taxon>
        <taxon>Euteleostomi</taxon>
        <taxon>Actinopterygii</taxon>
        <taxon>Neopterygii</taxon>
        <taxon>Teleostei</taxon>
        <taxon>Neoteleostei</taxon>
        <taxon>Acanthomorphata</taxon>
        <taxon>Anabantaria</taxon>
        <taxon>Anabantiformes</taxon>
        <taxon>Channoidei</taxon>
        <taxon>Channidae</taxon>
        <taxon>Channa</taxon>
    </lineage>
</organism>
<keyword evidence="7" id="KW-1185">Reference proteome</keyword>
<dbReference type="NCBIfam" id="TIGR00231">
    <property type="entry name" value="small_GTP"/>
    <property type="match status" value="1"/>
</dbReference>
<evidence type="ECO:0000256" key="4">
    <source>
        <dbReference type="ARBA" id="ARBA00065562"/>
    </source>
</evidence>
<dbReference type="AlphaFoldDB" id="A0AA88M0L8"/>
<evidence type="ECO:0000313" key="6">
    <source>
        <dbReference type="EMBL" id="KAK2827974.1"/>
    </source>
</evidence>
<dbReference type="EMBL" id="JAUPFM010000015">
    <property type="protein sequence ID" value="KAK2827974.1"/>
    <property type="molecule type" value="Genomic_DNA"/>
</dbReference>
<gene>
    <name evidence="6" type="ORF">Q5P01_019008</name>
</gene>
<dbReference type="PROSITE" id="PS51419">
    <property type="entry name" value="RAB"/>
    <property type="match status" value="1"/>
</dbReference>
<protein>
    <recommendedName>
        <fullName evidence="5">Rho-related GTP-binding protein RhoG</fullName>
    </recommendedName>
</protein>
<evidence type="ECO:0000256" key="5">
    <source>
        <dbReference type="ARBA" id="ARBA00069400"/>
    </source>
</evidence>
<dbReference type="GO" id="GO:0003924">
    <property type="term" value="F:GTPase activity"/>
    <property type="evidence" value="ECO:0007669"/>
    <property type="project" value="InterPro"/>
</dbReference>
<reference evidence="6" key="1">
    <citation type="submission" date="2023-07" db="EMBL/GenBank/DDBJ databases">
        <title>Chromosome-level Genome Assembly of Striped Snakehead (Channa striata).</title>
        <authorList>
            <person name="Liu H."/>
        </authorList>
    </citation>
    <scope>NUCLEOTIDE SEQUENCE</scope>
    <source>
        <strain evidence="6">Gz</strain>
        <tissue evidence="6">Muscle</tissue>
    </source>
</reference>
<dbReference type="PROSITE" id="PS51421">
    <property type="entry name" value="RAS"/>
    <property type="match status" value="1"/>
</dbReference>
<accession>A0AA88M0L8</accession>
<sequence length="264" mass="29463">MSIRTQTDLDLIYSDLTVINWTRPSQLKPDLCNLDLTTVTQTRPTEAEVSLTAGAGRVNQPEPLKVAERSEVIMQTIKCVVVGDGAVGKTCLLISYTTGAFPKEYIPTVFDNYSSQVTVDERIISLNLWDTAGQEEYDRLRTLSYPQTNVFIICFSISSPASYENVKHKWHPEVTHHCPGVPILLVGTKSDLRNDAETQRKLKDQNQTPVTNQQGVALARQIHAVRYMECSALNQDGIKDVFAEAVRAYLNPQPTVVKKPCVLL</sequence>
<proteinExistence type="predicted"/>
<comment type="subunit">
    <text evidence="4">Interacts with ARHGEF26. Interacts with ARHGEF16. Interacts with UNC13D; the interaction increases RhoG affinity to the membrane lipids, targets UNC13D to membrane lipids and facilitates cytotoxic granule (CG) docking to the plasma membrane.</text>
</comment>
<dbReference type="Pfam" id="PF00071">
    <property type="entry name" value="Ras"/>
    <property type="match status" value="1"/>
</dbReference>
<dbReference type="InterPro" id="IPR001806">
    <property type="entry name" value="Small_GTPase"/>
</dbReference>
<dbReference type="PANTHER" id="PTHR24072">
    <property type="entry name" value="RHO FAMILY GTPASE"/>
    <property type="match status" value="1"/>
</dbReference>
<dbReference type="InterPro" id="IPR027417">
    <property type="entry name" value="P-loop_NTPase"/>
</dbReference>
<dbReference type="SMART" id="SM00175">
    <property type="entry name" value="RAB"/>
    <property type="match status" value="1"/>
</dbReference>
<dbReference type="SUPFAM" id="SSF52540">
    <property type="entry name" value="P-loop containing nucleoside triphosphate hydrolases"/>
    <property type="match status" value="1"/>
</dbReference>
<comment type="function">
    <text evidence="3">Plays a role in immunological synaptic F-actin density and architecture organization. Regulates actin reorganization in lymphocytes, possibly through the modulation of Rac1 activity. Required for the formation of membrane ruffles during macropinocytosis. Plays a role in cell migration and is required for the formation of cup-like structures during trans-endothelial migration of leukocytes. Binds phospholipids in an activation-dependent manner; thereby acting as an anchor for other proteins to the plasma membrane (PM). Plays a role in exocytosis of cytotoxic granules (CG) by lymphocytes/Component of the exocytosis machinery in natural killer (NK) and CD8+ T cells. Promotes the docking of cytotoxic granules (CG) to the plasma membrane through the interaction with UNC13D. Involved in the cytotoxic activity of lymphocytes/primary CD8+ T cells.</text>
</comment>
<evidence type="ECO:0000256" key="2">
    <source>
        <dbReference type="ARBA" id="ARBA00023134"/>
    </source>
</evidence>
<dbReference type="PRINTS" id="PR00449">
    <property type="entry name" value="RASTRNSFRMNG"/>
</dbReference>
<keyword evidence="2" id="KW-0342">GTP-binding</keyword>
<dbReference type="GO" id="GO:0005525">
    <property type="term" value="F:GTP binding"/>
    <property type="evidence" value="ECO:0007669"/>
    <property type="project" value="UniProtKB-KW"/>
</dbReference>
<evidence type="ECO:0000313" key="7">
    <source>
        <dbReference type="Proteomes" id="UP001187415"/>
    </source>
</evidence>
<dbReference type="Gene3D" id="3.40.50.300">
    <property type="entry name" value="P-loop containing nucleotide triphosphate hydrolases"/>
    <property type="match status" value="1"/>
</dbReference>
<keyword evidence="1" id="KW-0547">Nucleotide-binding</keyword>
<dbReference type="InterPro" id="IPR003578">
    <property type="entry name" value="Small_GTPase_Rho"/>
</dbReference>
<dbReference type="SMART" id="SM00174">
    <property type="entry name" value="RHO"/>
    <property type="match status" value="1"/>
</dbReference>
<evidence type="ECO:0000256" key="3">
    <source>
        <dbReference type="ARBA" id="ARBA00059483"/>
    </source>
</evidence>
<dbReference type="InterPro" id="IPR005225">
    <property type="entry name" value="Small_GTP-bd"/>
</dbReference>
<dbReference type="SMART" id="SM00173">
    <property type="entry name" value="RAS"/>
    <property type="match status" value="1"/>
</dbReference>
<dbReference type="GO" id="GO:0007264">
    <property type="term" value="P:small GTPase-mediated signal transduction"/>
    <property type="evidence" value="ECO:0007669"/>
    <property type="project" value="InterPro"/>
</dbReference>
<dbReference type="Proteomes" id="UP001187415">
    <property type="component" value="Unassembled WGS sequence"/>
</dbReference>
<evidence type="ECO:0000256" key="1">
    <source>
        <dbReference type="ARBA" id="ARBA00022741"/>
    </source>
</evidence>
<dbReference type="FunFam" id="3.40.50.300:FF:000118">
    <property type="entry name" value="Rho-related GTP-binding protein RhoG"/>
    <property type="match status" value="1"/>
</dbReference>